<comment type="similarity">
    <text evidence="6">Belongs to the YbaB/EbfC family.</text>
</comment>
<comment type="subcellular location">
    <subcellularLocation>
        <location evidence="1">Plastid</location>
        <location evidence="1">Chloroplast</location>
    </subcellularLocation>
</comment>
<proteinExistence type="inferred from homology"/>
<keyword evidence="4" id="KW-0809">Transit peptide</keyword>
<feature type="region of interest" description="Disordered" evidence="7">
    <location>
        <begin position="90"/>
        <end position="112"/>
    </location>
</feature>
<dbReference type="Proteomes" id="UP000265515">
    <property type="component" value="Unassembled WGS sequence"/>
</dbReference>
<evidence type="ECO:0000256" key="6">
    <source>
        <dbReference type="ARBA" id="ARBA00061665"/>
    </source>
</evidence>
<organism evidence="8 9">
    <name type="scientific">Chara braunii</name>
    <name type="common">Braun's stonewort</name>
    <dbReference type="NCBI Taxonomy" id="69332"/>
    <lineage>
        <taxon>Eukaryota</taxon>
        <taxon>Viridiplantae</taxon>
        <taxon>Streptophyta</taxon>
        <taxon>Charophyceae</taxon>
        <taxon>Charales</taxon>
        <taxon>Characeae</taxon>
        <taxon>Chara</taxon>
    </lineage>
</organism>
<comment type="caution">
    <text evidence="8">The sequence shown here is derived from an EMBL/GenBank/DDBJ whole genome shotgun (WGS) entry which is preliminary data.</text>
</comment>
<evidence type="ECO:0000256" key="5">
    <source>
        <dbReference type="ARBA" id="ARBA00023125"/>
    </source>
</evidence>
<evidence type="ECO:0000256" key="2">
    <source>
        <dbReference type="ARBA" id="ARBA00022528"/>
    </source>
</evidence>
<dbReference type="NCBIfam" id="TIGR00103">
    <property type="entry name" value="DNA_YbaB_EbfC"/>
    <property type="match status" value="1"/>
</dbReference>
<accession>A0A388KC38</accession>
<evidence type="ECO:0000313" key="9">
    <source>
        <dbReference type="Proteomes" id="UP000265515"/>
    </source>
</evidence>
<dbReference type="PANTHER" id="PTHR33449">
    <property type="entry name" value="NUCLEOID-ASSOCIATED PROTEIN YBAB"/>
    <property type="match status" value="1"/>
</dbReference>
<gene>
    <name evidence="8" type="ORF">CBR_g728</name>
</gene>
<sequence length="227" mass="23970">MASLASVVGTCLLGRTGSGVCANCVRGDLQQQQQQHRVPTGGVAQAAVAGPSLRGHCFPEKWTLASQLVGGRRCGGCSTQRRRGSLVVHNGLFGGGKKEDEEGQEGGSKKGGMFGNMSGLMDTVRKAQQIVQVEAVKVQQELAAAEFDGYSEGELVKAVLTGNQEPCRVEITEEAMELEPEELSRLVTEAYKDAHQKSVQAMKDRMKDLALSLGMPPGLTGGGNSPN</sequence>
<dbReference type="Pfam" id="PF02575">
    <property type="entry name" value="YbaB_DNA_bd"/>
    <property type="match status" value="1"/>
</dbReference>
<evidence type="ECO:0008006" key="10">
    <source>
        <dbReference type="Google" id="ProtNLM"/>
    </source>
</evidence>
<dbReference type="SUPFAM" id="SSF82607">
    <property type="entry name" value="YbaB-like"/>
    <property type="match status" value="1"/>
</dbReference>
<protein>
    <recommendedName>
        <fullName evidence="10">Nucleoid-associated protein</fullName>
    </recommendedName>
</protein>
<dbReference type="InterPro" id="IPR036894">
    <property type="entry name" value="YbaB-like_sf"/>
</dbReference>
<dbReference type="Gene3D" id="3.30.1310.10">
    <property type="entry name" value="Nucleoid-associated protein YbaB-like domain"/>
    <property type="match status" value="1"/>
</dbReference>
<dbReference type="GO" id="GO:0009507">
    <property type="term" value="C:chloroplast"/>
    <property type="evidence" value="ECO:0007669"/>
    <property type="project" value="UniProtKB-SubCell"/>
</dbReference>
<dbReference type="EMBL" id="BFEA01000089">
    <property type="protein sequence ID" value="GBG67599.1"/>
    <property type="molecule type" value="Genomic_DNA"/>
</dbReference>
<keyword evidence="9" id="KW-1185">Reference proteome</keyword>
<dbReference type="Gramene" id="GBG67599">
    <property type="protein sequence ID" value="GBG67599"/>
    <property type="gene ID" value="CBR_g728"/>
</dbReference>
<dbReference type="OrthoDB" id="2020094at2759"/>
<evidence type="ECO:0000256" key="1">
    <source>
        <dbReference type="ARBA" id="ARBA00004229"/>
    </source>
</evidence>
<dbReference type="HAMAP" id="MF_00274">
    <property type="entry name" value="DNA_YbaB_EbfC"/>
    <property type="match status" value="1"/>
</dbReference>
<evidence type="ECO:0000313" key="8">
    <source>
        <dbReference type="EMBL" id="GBG67599.1"/>
    </source>
</evidence>
<dbReference type="InterPro" id="IPR004401">
    <property type="entry name" value="YbaB/EbfC"/>
</dbReference>
<keyword evidence="2" id="KW-0150">Chloroplast</keyword>
<keyword evidence="3" id="KW-0934">Plastid</keyword>
<dbReference type="GO" id="GO:0003677">
    <property type="term" value="F:DNA binding"/>
    <property type="evidence" value="ECO:0007669"/>
    <property type="project" value="UniProtKB-KW"/>
</dbReference>
<evidence type="ECO:0000256" key="7">
    <source>
        <dbReference type="SAM" id="MobiDB-lite"/>
    </source>
</evidence>
<evidence type="ECO:0000256" key="4">
    <source>
        <dbReference type="ARBA" id="ARBA00022946"/>
    </source>
</evidence>
<dbReference type="FunFam" id="3.30.1310.10:FF:000004">
    <property type="entry name" value="Nucleoid-associated protein, chloroplastic"/>
    <property type="match status" value="1"/>
</dbReference>
<name>A0A388KC38_CHABU</name>
<reference evidence="8 9" key="1">
    <citation type="journal article" date="2018" name="Cell">
        <title>The Chara Genome: Secondary Complexity and Implications for Plant Terrestrialization.</title>
        <authorList>
            <person name="Nishiyama T."/>
            <person name="Sakayama H."/>
            <person name="Vries J.D."/>
            <person name="Buschmann H."/>
            <person name="Saint-Marcoux D."/>
            <person name="Ullrich K.K."/>
            <person name="Haas F.B."/>
            <person name="Vanderstraeten L."/>
            <person name="Becker D."/>
            <person name="Lang D."/>
            <person name="Vosolsobe S."/>
            <person name="Rombauts S."/>
            <person name="Wilhelmsson P.K.I."/>
            <person name="Janitza P."/>
            <person name="Kern R."/>
            <person name="Heyl A."/>
            <person name="Rumpler F."/>
            <person name="Villalobos L.I.A.C."/>
            <person name="Clay J.M."/>
            <person name="Skokan R."/>
            <person name="Toyoda A."/>
            <person name="Suzuki Y."/>
            <person name="Kagoshima H."/>
            <person name="Schijlen E."/>
            <person name="Tajeshwar N."/>
            <person name="Catarino B."/>
            <person name="Hetherington A.J."/>
            <person name="Saltykova A."/>
            <person name="Bonnot C."/>
            <person name="Breuninger H."/>
            <person name="Symeonidi A."/>
            <person name="Radhakrishnan G.V."/>
            <person name="Van Nieuwerburgh F."/>
            <person name="Deforce D."/>
            <person name="Chang C."/>
            <person name="Karol K.G."/>
            <person name="Hedrich R."/>
            <person name="Ulvskov P."/>
            <person name="Glockner G."/>
            <person name="Delwiche C.F."/>
            <person name="Petrasek J."/>
            <person name="Van de Peer Y."/>
            <person name="Friml J."/>
            <person name="Beilby M."/>
            <person name="Dolan L."/>
            <person name="Kohara Y."/>
            <person name="Sugano S."/>
            <person name="Fujiyama A."/>
            <person name="Delaux P.-M."/>
            <person name="Quint M."/>
            <person name="TheiBen G."/>
            <person name="Hagemann M."/>
            <person name="Harholt J."/>
            <person name="Dunand C."/>
            <person name="Zachgo S."/>
            <person name="Langdale J."/>
            <person name="Maumus F."/>
            <person name="Straeten D.V.D."/>
            <person name="Gould S.B."/>
            <person name="Rensing S.A."/>
        </authorList>
    </citation>
    <scope>NUCLEOTIDE SEQUENCE [LARGE SCALE GENOMIC DNA]</scope>
    <source>
        <strain evidence="8 9">S276</strain>
    </source>
</reference>
<dbReference type="PANTHER" id="PTHR33449:SF1">
    <property type="entry name" value="NUCLEOID-ASSOCIATED PROTEIN YBAB"/>
    <property type="match status" value="1"/>
</dbReference>
<dbReference type="AlphaFoldDB" id="A0A388KC38"/>
<keyword evidence="5" id="KW-0238">DNA-binding</keyword>
<evidence type="ECO:0000256" key="3">
    <source>
        <dbReference type="ARBA" id="ARBA00022640"/>
    </source>
</evidence>